<comment type="caution">
    <text evidence="1">The sequence shown here is derived from an EMBL/GenBank/DDBJ whole genome shotgun (WGS) entry which is preliminary data.</text>
</comment>
<evidence type="ECO:0000313" key="1">
    <source>
        <dbReference type="EMBL" id="ORM68437.1"/>
    </source>
</evidence>
<dbReference type="SUPFAM" id="SSF55724">
    <property type="entry name" value="Mog1p/PsbP-like"/>
    <property type="match status" value="1"/>
</dbReference>
<accession>A0A1X1CVR2</accession>
<dbReference type="Gene3D" id="3.40.1000.10">
    <property type="entry name" value="Mog1/PsbP, alpha/beta/alpha sandwich"/>
    <property type="match status" value="1"/>
</dbReference>
<evidence type="ECO:0008006" key="3">
    <source>
        <dbReference type="Google" id="ProtNLM"/>
    </source>
</evidence>
<dbReference type="EMBL" id="MLFR01000015">
    <property type="protein sequence ID" value="ORM68437.1"/>
    <property type="molecule type" value="Genomic_DNA"/>
</dbReference>
<evidence type="ECO:0000313" key="2">
    <source>
        <dbReference type="Proteomes" id="UP000193558"/>
    </source>
</evidence>
<dbReference type="InterPro" id="IPR016123">
    <property type="entry name" value="Mog1/PsbP_a/b/a-sand"/>
</dbReference>
<gene>
    <name evidence="1" type="ORF">HA51_14850</name>
</gene>
<dbReference type="Proteomes" id="UP000193558">
    <property type="component" value="Unassembled WGS sequence"/>
</dbReference>
<name>A0A1X1CVR2_9GAMM</name>
<dbReference type="AlphaFoldDB" id="A0A1X1CVR2"/>
<protein>
    <recommendedName>
        <fullName evidence="3">DUF1795 domain-containing protein</fullName>
    </recommendedName>
</protein>
<organism evidence="1 2">
    <name type="scientific">Pantoea rwandensis</name>
    <dbReference type="NCBI Taxonomy" id="1076550"/>
    <lineage>
        <taxon>Bacteria</taxon>
        <taxon>Pseudomonadati</taxon>
        <taxon>Pseudomonadota</taxon>
        <taxon>Gammaproteobacteria</taxon>
        <taxon>Enterobacterales</taxon>
        <taxon>Erwiniaceae</taxon>
        <taxon>Pantoea</taxon>
    </lineage>
</organism>
<proteinExistence type="predicted"/>
<dbReference type="OrthoDB" id="9012334at2"/>
<dbReference type="Pfam" id="PF08786">
    <property type="entry name" value="DcrB"/>
    <property type="match status" value="1"/>
</dbReference>
<dbReference type="RefSeq" id="WP_084935435.1">
    <property type="nucleotide sequence ID" value="NZ_MLFR01000015.1"/>
</dbReference>
<dbReference type="InterPro" id="IPR014894">
    <property type="entry name" value="DcrB/EagT6"/>
</dbReference>
<sequence>MPHPQDICLFNEGHVNLPPGYQDRTVNIFTAPNAQAPAFNISRDTLQENETLSAYIDRQLALMKQHLKGWQQSTREHAALGDNLLEGEIVHASYLRDNKRVWQQQAVFTPSDRDVLVFTMTSNTTLTPADGTALQTLLRSFHPHA</sequence>
<reference evidence="1 2" key="1">
    <citation type="journal article" date="2017" name="Antonie Van Leeuwenhoek">
        <title>Phylogenomic resolution of the bacterial genus Pantoea and its relationship with Erwinia and Tatumella.</title>
        <authorList>
            <person name="Palmer M."/>
            <person name="Steenkamp E.T."/>
            <person name="Coetzee M.P."/>
            <person name="Chan W.Y."/>
            <person name="van Zyl E."/>
            <person name="De Maayer P."/>
            <person name="Coutinho T.A."/>
            <person name="Blom J."/>
            <person name="Smits T.H."/>
            <person name="Duffy B."/>
            <person name="Venter S.N."/>
        </authorList>
    </citation>
    <scope>NUCLEOTIDE SEQUENCE [LARGE SCALE GENOMIC DNA]</scope>
    <source>
        <strain evidence="1 2">LMG 26275</strain>
    </source>
</reference>